<evidence type="ECO:0000313" key="7">
    <source>
        <dbReference type="EMBL" id="PKG22280.1"/>
    </source>
</evidence>
<feature type="domain" description="Fe/B12 periplasmic-binding" evidence="6">
    <location>
        <begin position="58"/>
        <end position="317"/>
    </location>
</feature>
<comment type="subcellular location">
    <subcellularLocation>
        <location evidence="1">Cell membrane</location>
        <topology evidence="1">Lipid-anchor</topology>
    </subcellularLocation>
</comment>
<comment type="caution">
    <text evidence="7">The sequence shown here is derived from an EMBL/GenBank/DDBJ whole genome shotgun (WGS) entry which is preliminary data.</text>
</comment>
<evidence type="ECO:0000256" key="5">
    <source>
        <dbReference type="SAM" id="SignalP"/>
    </source>
</evidence>
<dbReference type="InterPro" id="IPR002491">
    <property type="entry name" value="ABC_transptr_periplasmic_BD"/>
</dbReference>
<dbReference type="EMBL" id="PISE01000044">
    <property type="protein sequence ID" value="PKG22280.1"/>
    <property type="molecule type" value="Genomic_DNA"/>
</dbReference>
<feature type="chain" id="PRO_5014936051" evidence="5">
    <location>
        <begin position="27"/>
        <end position="317"/>
    </location>
</feature>
<protein>
    <submittedName>
        <fullName evidence="7">Ferrichrome ABC transporter substrate-binding protein</fullName>
    </submittedName>
</protein>
<dbReference type="PROSITE" id="PS51257">
    <property type="entry name" value="PROKAR_LIPOPROTEIN"/>
    <property type="match status" value="1"/>
</dbReference>
<sequence>MFKRPKNRYILLLTTLLVLLIVSACGKNTDTNSDKKDTENKERVVQDANGDVTIPAKLTKIVAPYSEDALLTLGITPAYQWAIGDSVIQYLQPQLKDVPKIEWNLPVEQVVNANPDLLIFSSPSAVPDGDIEKYKKITTPFVLTEEDSKDWRKALKSVAKIVDKEDTATEKLAEYDKKAEEAKTAIHDAIGDETVAILWVIGDAYYLVEQDRHSGNAVYGDLGIKAPEFVASLPAAEATWNPISLEKIAELDADHIILVSKETETGLKTLQASSVWKGLPAVKAGNIHQMKDPSNWTITGYIANEKTIDETVEALTK</sequence>
<dbReference type="RefSeq" id="WP_101178520.1">
    <property type="nucleotide sequence ID" value="NZ_PISE01000044.1"/>
</dbReference>
<dbReference type="AlphaFoldDB" id="A0A2N0YYE4"/>
<evidence type="ECO:0000256" key="4">
    <source>
        <dbReference type="ARBA" id="ARBA00022729"/>
    </source>
</evidence>
<dbReference type="SUPFAM" id="SSF53807">
    <property type="entry name" value="Helical backbone' metal receptor"/>
    <property type="match status" value="1"/>
</dbReference>
<dbReference type="PANTHER" id="PTHR30532:SF26">
    <property type="entry name" value="IRON(3+)-HYDROXAMATE-BINDING PROTEIN FHUD"/>
    <property type="match status" value="1"/>
</dbReference>
<evidence type="ECO:0000256" key="3">
    <source>
        <dbReference type="ARBA" id="ARBA00022448"/>
    </source>
</evidence>
<dbReference type="GO" id="GO:0030288">
    <property type="term" value="C:outer membrane-bounded periplasmic space"/>
    <property type="evidence" value="ECO:0007669"/>
    <property type="project" value="TreeGrafter"/>
</dbReference>
<keyword evidence="4 5" id="KW-0732">Signal</keyword>
<gene>
    <name evidence="7" type="ORF">CWS01_17760</name>
</gene>
<evidence type="ECO:0000256" key="1">
    <source>
        <dbReference type="ARBA" id="ARBA00004193"/>
    </source>
</evidence>
<evidence type="ECO:0000313" key="8">
    <source>
        <dbReference type="Proteomes" id="UP000233375"/>
    </source>
</evidence>
<comment type="similarity">
    <text evidence="2">Belongs to the bacterial solute-binding protein 8 family.</text>
</comment>
<dbReference type="GO" id="GO:0005886">
    <property type="term" value="C:plasma membrane"/>
    <property type="evidence" value="ECO:0007669"/>
    <property type="project" value="UniProtKB-SubCell"/>
</dbReference>
<reference evidence="7 8" key="1">
    <citation type="journal article" date="2003" name="Int. J. Syst. Evol. Microbiol.">
        <title>Bacillus nealsonii sp. nov., isolated from a spacecraft-assembly facility, whose spores are gamma-radiation resistant.</title>
        <authorList>
            <person name="Venkateswaran K."/>
            <person name="Kempf M."/>
            <person name="Chen F."/>
            <person name="Satomi M."/>
            <person name="Nicholson W."/>
            <person name="Kern R."/>
        </authorList>
    </citation>
    <scope>NUCLEOTIDE SEQUENCE [LARGE SCALE GENOMIC DNA]</scope>
    <source>
        <strain evidence="7 8">FO-92</strain>
    </source>
</reference>
<dbReference type="OrthoDB" id="2417096at2"/>
<keyword evidence="8" id="KW-1185">Reference proteome</keyword>
<dbReference type="PANTHER" id="PTHR30532">
    <property type="entry name" value="IRON III DICITRATE-BINDING PERIPLASMIC PROTEIN"/>
    <property type="match status" value="1"/>
</dbReference>
<evidence type="ECO:0000256" key="2">
    <source>
        <dbReference type="ARBA" id="ARBA00008814"/>
    </source>
</evidence>
<accession>A0A2N0YYE4</accession>
<dbReference type="Proteomes" id="UP000233375">
    <property type="component" value="Unassembled WGS sequence"/>
</dbReference>
<dbReference type="PROSITE" id="PS50983">
    <property type="entry name" value="FE_B12_PBP"/>
    <property type="match status" value="1"/>
</dbReference>
<proteinExistence type="inferred from homology"/>
<dbReference type="Gene3D" id="3.40.50.1980">
    <property type="entry name" value="Nitrogenase molybdenum iron protein domain"/>
    <property type="match status" value="2"/>
</dbReference>
<dbReference type="InterPro" id="IPR051313">
    <property type="entry name" value="Bact_iron-sidero_bind"/>
</dbReference>
<evidence type="ECO:0000259" key="6">
    <source>
        <dbReference type="PROSITE" id="PS50983"/>
    </source>
</evidence>
<organism evidence="7 8">
    <name type="scientific">Niallia nealsonii</name>
    <dbReference type="NCBI Taxonomy" id="115979"/>
    <lineage>
        <taxon>Bacteria</taxon>
        <taxon>Bacillati</taxon>
        <taxon>Bacillota</taxon>
        <taxon>Bacilli</taxon>
        <taxon>Bacillales</taxon>
        <taxon>Bacillaceae</taxon>
        <taxon>Niallia</taxon>
    </lineage>
</organism>
<name>A0A2N0YYE4_9BACI</name>
<dbReference type="Pfam" id="PF01497">
    <property type="entry name" value="Peripla_BP_2"/>
    <property type="match status" value="1"/>
</dbReference>
<keyword evidence="3" id="KW-0813">Transport</keyword>
<feature type="signal peptide" evidence="5">
    <location>
        <begin position="1"/>
        <end position="26"/>
    </location>
</feature>
<dbReference type="GO" id="GO:1901678">
    <property type="term" value="P:iron coordination entity transport"/>
    <property type="evidence" value="ECO:0007669"/>
    <property type="project" value="UniProtKB-ARBA"/>
</dbReference>